<feature type="transmembrane region" description="Helical" evidence="5">
    <location>
        <begin position="210"/>
        <end position="228"/>
    </location>
</feature>
<feature type="transmembrane region" description="Helical" evidence="5">
    <location>
        <begin position="240"/>
        <end position="258"/>
    </location>
</feature>
<feature type="transmembrane region" description="Helical" evidence="5">
    <location>
        <begin position="344"/>
        <end position="365"/>
    </location>
</feature>
<dbReference type="CDD" id="cd17354">
    <property type="entry name" value="MFS_Mch1p_like"/>
    <property type="match status" value="1"/>
</dbReference>
<feature type="transmembrane region" description="Helical" evidence="5">
    <location>
        <begin position="104"/>
        <end position="124"/>
    </location>
</feature>
<evidence type="ECO:0000313" key="8">
    <source>
        <dbReference type="EMBL" id="KAJ4745727.1"/>
    </source>
</evidence>
<keyword evidence="2 5" id="KW-0812">Transmembrane</keyword>
<feature type="transmembrane region" description="Helical" evidence="5">
    <location>
        <begin position="144"/>
        <end position="165"/>
    </location>
</feature>
<keyword evidence="4 5" id="KW-0472">Membrane</keyword>
<dbReference type="InterPro" id="IPR056555">
    <property type="entry name" value="NFD4_C"/>
</dbReference>
<accession>A0AAV8BTX4</accession>
<dbReference type="InterPro" id="IPR010658">
    <property type="entry name" value="Nodulin-like"/>
</dbReference>
<reference evidence="8" key="1">
    <citation type="submission" date="2022-08" db="EMBL/GenBank/DDBJ databases">
        <authorList>
            <person name="Marques A."/>
        </authorList>
    </citation>
    <scope>NUCLEOTIDE SEQUENCE</scope>
    <source>
        <strain evidence="8">RhyPub2mFocal</strain>
        <tissue evidence="8">Leaves</tissue>
    </source>
</reference>
<dbReference type="SUPFAM" id="SSF103473">
    <property type="entry name" value="MFS general substrate transporter"/>
    <property type="match status" value="2"/>
</dbReference>
<dbReference type="AlphaFoldDB" id="A0AAV8BTX4"/>
<dbReference type="Pfam" id="PF06813">
    <property type="entry name" value="Nodulin-like"/>
    <property type="match status" value="1"/>
</dbReference>
<dbReference type="GO" id="GO:0016020">
    <property type="term" value="C:membrane"/>
    <property type="evidence" value="ECO:0007669"/>
    <property type="project" value="UniProtKB-SubCell"/>
</dbReference>
<dbReference type="Proteomes" id="UP001140206">
    <property type="component" value="Chromosome 5"/>
</dbReference>
<protein>
    <submittedName>
        <fullName evidence="8">Major facilitator superfamily protein</fullName>
    </submittedName>
</protein>
<evidence type="ECO:0000256" key="1">
    <source>
        <dbReference type="ARBA" id="ARBA00004141"/>
    </source>
</evidence>
<proteinExistence type="predicted"/>
<feature type="transmembrane region" description="Helical" evidence="5">
    <location>
        <begin position="76"/>
        <end position="97"/>
    </location>
</feature>
<feature type="transmembrane region" description="Helical" evidence="5">
    <location>
        <begin position="411"/>
        <end position="429"/>
    </location>
</feature>
<feature type="domain" description="Nodulin-like" evidence="6">
    <location>
        <begin position="11"/>
        <end position="258"/>
    </location>
</feature>
<dbReference type="InterPro" id="IPR036259">
    <property type="entry name" value="MFS_trans_sf"/>
</dbReference>
<keyword evidence="3 5" id="KW-1133">Transmembrane helix</keyword>
<feature type="transmembrane region" description="Helical" evidence="5">
    <location>
        <begin position="436"/>
        <end position="457"/>
    </location>
</feature>
<sequence length="559" mass="60847">MVQTKKGTRPPWVGLAAAVWVQLAAANAYTFPLYSDTLKSVLGYDQQQLTLLGVADDIGENFGIIPGILCTWLPPWLILGAGTMLCFVGYGVVWLAVTKTVVSLPFWALWLALLLGSNSSAWLITTVLVTNMKNFPHSRGTVSGLLKGYVGLCAAVLTQLFSGILNKSPTDLLCLLSLGLPLICLLMVYFVRPCTPATEDDESQHGHFLFTQIACVILAIYLLGTTVFDEVLPKSRTAQYAMLGVTALLLMSPLAIPIKMTLFRSPYKVQPDRLASQGNLEPLLPPALTQTYIENSIATSDDNDDEDDDIDMLLAVGEGAVKMKRRPRRGEDFEFHEALVKADFWLLFFAYFIGVGSGVTVMNSLAQIAYAARNDAITILLCLFSLGNFFGRLAGGAVSEHLVKSRMLPRPVLMTCTQTVMVMTYLFLALALEASLYAATACLGICYGVQFSVMIPTTSELFGLKNFGLFYNFMALGNPIGAFLFSSLLAGYLYDMEAAKGSTGTSCVGPNCFRLTFFILGGFCALGTFLSIILSVRIKPVYQMLYGGGPYRTPRSSLH</sequence>
<dbReference type="Pfam" id="PF23262">
    <property type="entry name" value="NFD4_C"/>
    <property type="match status" value="1"/>
</dbReference>
<gene>
    <name evidence="8" type="ORF">LUZ62_080132</name>
</gene>
<feature type="transmembrane region" description="Helical" evidence="5">
    <location>
        <begin position="172"/>
        <end position="190"/>
    </location>
</feature>
<dbReference type="EMBL" id="JAMFTS010000005">
    <property type="protein sequence ID" value="KAJ4745727.1"/>
    <property type="molecule type" value="Genomic_DNA"/>
</dbReference>
<comment type="subcellular location">
    <subcellularLocation>
        <location evidence="1">Membrane</location>
        <topology evidence="1">Multi-pass membrane protein</topology>
    </subcellularLocation>
</comment>
<feature type="transmembrane region" description="Helical" evidence="5">
    <location>
        <begin position="377"/>
        <end position="399"/>
    </location>
</feature>
<organism evidence="8 9">
    <name type="scientific">Rhynchospora pubera</name>
    <dbReference type="NCBI Taxonomy" id="906938"/>
    <lineage>
        <taxon>Eukaryota</taxon>
        <taxon>Viridiplantae</taxon>
        <taxon>Streptophyta</taxon>
        <taxon>Embryophyta</taxon>
        <taxon>Tracheophyta</taxon>
        <taxon>Spermatophyta</taxon>
        <taxon>Magnoliopsida</taxon>
        <taxon>Liliopsida</taxon>
        <taxon>Poales</taxon>
        <taxon>Cyperaceae</taxon>
        <taxon>Cyperoideae</taxon>
        <taxon>Rhynchosporeae</taxon>
        <taxon>Rhynchospora</taxon>
    </lineage>
</organism>
<evidence type="ECO:0000256" key="4">
    <source>
        <dbReference type="ARBA" id="ARBA00023136"/>
    </source>
</evidence>
<comment type="caution">
    <text evidence="8">The sequence shown here is derived from an EMBL/GenBank/DDBJ whole genome shotgun (WGS) entry which is preliminary data.</text>
</comment>
<evidence type="ECO:0000256" key="3">
    <source>
        <dbReference type="ARBA" id="ARBA00022989"/>
    </source>
</evidence>
<evidence type="ECO:0000259" key="7">
    <source>
        <dbReference type="Pfam" id="PF23262"/>
    </source>
</evidence>
<feature type="transmembrane region" description="Helical" evidence="5">
    <location>
        <begin position="515"/>
        <end position="536"/>
    </location>
</feature>
<evidence type="ECO:0000256" key="2">
    <source>
        <dbReference type="ARBA" id="ARBA00022692"/>
    </source>
</evidence>
<dbReference type="PANTHER" id="PTHR21576">
    <property type="entry name" value="UNCHARACTERIZED NODULIN-LIKE PROTEIN"/>
    <property type="match status" value="1"/>
</dbReference>
<evidence type="ECO:0000259" key="6">
    <source>
        <dbReference type="Pfam" id="PF06813"/>
    </source>
</evidence>
<evidence type="ECO:0000313" key="9">
    <source>
        <dbReference type="Proteomes" id="UP001140206"/>
    </source>
</evidence>
<feature type="domain" description="NFD4 C-terminal" evidence="7">
    <location>
        <begin position="339"/>
        <end position="541"/>
    </location>
</feature>
<evidence type="ECO:0000256" key="5">
    <source>
        <dbReference type="SAM" id="Phobius"/>
    </source>
</evidence>
<dbReference type="Gene3D" id="1.20.1250.20">
    <property type="entry name" value="MFS general substrate transporter like domains"/>
    <property type="match status" value="1"/>
</dbReference>
<keyword evidence="9" id="KW-1185">Reference proteome</keyword>
<name>A0AAV8BTX4_9POAL</name>
<feature type="transmembrane region" description="Helical" evidence="5">
    <location>
        <begin position="469"/>
        <end position="494"/>
    </location>
</feature>
<dbReference type="PANTHER" id="PTHR21576:SF154">
    <property type="entry name" value="OS04G0502800 PROTEIN"/>
    <property type="match status" value="1"/>
</dbReference>